<keyword evidence="7" id="KW-0808">Transferase</keyword>
<evidence type="ECO:0000259" key="6">
    <source>
        <dbReference type="PROSITE" id="PS50949"/>
    </source>
</evidence>
<dbReference type="Gene3D" id="1.10.10.10">
    <property type="entry name" value="Winged helix-like DNA-binding domain superfamily/Winged helix DNA-binding domain"/>
    <property type="match status" value="1"/>
</dbReference>
<evidence type="ECO:0000256" key="3">
    <source>
        <dbReference type="ARBA" id="ARBA00023015"/>
    </source>
</evidence>
<gene>
    <name evidence="7" type="ORF">ACFP3U_14620</name>
</gene>
<dbReference type="SUPFAM" id="SSF46785">
    <property type="entry name" value="Winged helix' DNA-binding domain"/>
    <property type="match status" value="1"/>
</dbReference>
<dbReference type="Pfam" id="PF00155">
    <property type="entry name" value="Aminotran_1_2"/>
    <property type="match status" value="1"/>
</dbReference>
<dbReference type="PROSITE" id="PS50949">
    <property type="entry name" value="HTH_GNTR"/>
    <property type="match status" value="1"/>
</dbReference>
<evidence type="ECO:0000256" key="2">
    <source>
        <dbReference type="ARBA" id="ARBA00022898"/>
    </source>
</evidence>
<dbReference type="InterPro" id="IPR015424">
    <property type="entry name" value="PyrdxlP-dep_Trfase"/>
</dbReference>
<dbReference type="CDD" id="cd00609">
    <property type="entry name" value="AAT_like"/>
    <property type="match status" value="1"/>
</dbReference>
<dbReference type="RefSeq" id="WP_380225916.1">
    <property type="nucleotide sequence ID" value="NZ_JBHSOF010000015.1"/>
</dbReference>
<evidence type="ECO:0000256" key="5">
    <source>
        <dbReference type="ARBA" id="ARBA00023163"/>
    </source>
</evidence>
<evidence type="ECO:0000313" key="7">
    <source>
        <dbReference type="EMBL" id="MFC5664215.1"/>
    </source>
</evidence>
<dbReference type="InterPro" id="IPR036390">
    <property type="entry name" value="WH_DNA-bd_sf"/>
</dbReference>
<dbReference type="CDD" id="cd07377">
    <property type="entry name" value="WHTH_GntR"/>
    <property type="match status" value="1"/>
</dbReference>
<feature type="domain" description="HTH gntR-type" evidence="6">
    <location>
        <begin position="9"/>
        <end position="77"/>
    </location>
</feature>
<keyword evidence="3" id="KW-0805">Transcription regulation</keyword>
<comment type="caution">
    <text evidence="7">The sequence shown here is derived from an EMBL/GenBank/DDBJ whole genome shotgun (WGS) entry which is preliminary data.</text>
</comment>
<reference evidence="8" key="1">
    <citation type="journal article" date="2019" name="Int. J. Syst. Evol. Microbiol.">
        <title>The Global Catalogue of Microorganisms (GCM) 10K type strain sequencing project: providing services to taxonomists for standard genome sequencing and annotation.</title>
        <authorList>
            <consortium name="The Broad Institute Genomics Platform"/>
            <consortium name="The Broad Institute Genome Sequencing Center for Infectious Disease"/>
            <person name="Wu L."/>
            <person name="Ma J."/>
        </authorList>
    </citation>
    <scope>NUCLEOTIDE SEQUENCE [LARGE SCALE GENOMIC DNA]</scope>
    <source>
        <strain evidence="8">CGMCC 4.1437</strain>
    </source>
</reference>
<dbReference type="InterPro" id="IPR036388">
    <property type="entry name" value="WH-like_DNA-bd_sf"/>
</dbReference>
<sequence>MLGDYRITGRRASEIAAEIERGVSGGQLAPGTALPPLRDLATELGVNPNTVAAAYRLLRDRGVIETAGRRGSRIRPRPAHTPRDRIRLPVPAHARDLSEGNPDPALLPDLTPALAEAAEAARRHPVRYGDPAADPGLLALAGAGFAADGLPSGPIAVASGSLDTIERILATRLRPGDAVAVEDPGWASLLDLLPALGLRTLPVLLDDAGPLPGSLAEALDGGARAVVVTSRAQNPTGAAVTAERAAELRAVLAAHPEVLLIEDDHGHGIVDLPYHPLAGAGSRHWAVVRSAAKGYGPDLRLSVAVGDEDTVGRVLGRQRLGAGWVSHLLQDTVAALWRADAAPAERVGAAYRVRREALIGELAARGVAAHGASGLNIWVPVPDESVVLAGLVQRGWVAAPGARYRLQSPPGVRITVAQLDPADAGRLAEDLASVLGGRDGIAGTGADGTASRLI</sequence>
<dbReference type="Proteomes" id="UP001595975">
    <property type="component" value="Unassembled WGS sequence"/>
</dbReference>
<dbReference type="GO" id="GO:0008483">
    <property type="term" value="F:transaminase activity"/>
    <property type="evidence" value="ECO:0007669"/>
    <property type="project" value="UniProtKB-KW"/>
</dbReference>
<evidence type="ECO:0000256" key="4">
    <source>
        <dbReference type="ARBA" id="ARBA00023125"/>
    </source>
</evidence>
<dbReference type="InterPro" id="IPR004839">
    <property type="entry name" value="Aminotransferase_I/II_large"/>
</dbReference>
<dbReference type="PANTHER" id="PTHR46577:SF1">
    <property type="entry name" value="HTH-TYPE TRANSCRIPTIONAL REGULATORY PROTEIN GABR"/>
    <property type="match status" value="1"/>
</dbReference>
<dbReference type="EMBL" id="JBHSOF010000015">
    <property type="protein sequence ID" value="MFC5664215.1"/>
    <property type="molecule type" value="Genomic_DNA"/>
</dbReference>
<protein>
    <submittedName>
        <fullName evidence="7">Aminotransferase class I/II-fold pyridoxal phosphate-dependent enzyme</fullName>
    </submittedName>
</protein>
<accession>A0ABW0X0Z3</accession>
<dbReference type="PANTHER" id="PTHR46577">
    <property type="entry name" value="HTH-TYPE TRANSCRIPTIONAL REGULATORY PROTEIN GABR"/>
    <property type="match status" value="1"/>
</dbReference>
<evidence type="ECO:0000256" key="1">
    <source>
        <dbReference type="ARBA" id="ARBA00005384"/>
    </source>
</evidence>
<keyword evidence="7" id="KW-0032">Aminotransferase</keyword>
<dbReference type="InterPro" id="IPR000524">
    <property type="entry name" value="Tscrpt_reg_HTH_GntR"/>
</dbReference>
<dbReference type="SMART" id="SM00345">
    <property type="entry name" value="HTH_GNTR"/>
    <property type="match status" value="1"/>
</dbReference>
<dbReference type="InterPro" id="IPR051446">
    <property type="entry name" value="HTH_trans_reg/aminotransferase"/>
</dbReference>
<organism evidence="7 8">
    <name type="scientific">Kitasatospora misakiensis</name>
    <dbReference type="NCBI Taxonomy" id="67330"/>
    <lineage>
        <taxon>Bacteria</taxon>
        <taxon>Bacillati</taxon>
        <taxon>Actinomycetota</taxon>
        <taxon>Actinomycetes</taxon>
        <taxon>Kitasatosporales</taxon>
        <taxon>Streptomycetaceae</taxon>
        <taxon>Kitasatospora</taxon>
    </lineage>
</organism>
<evidence type="ECO:0000313" key="8">
    <source>
        <dbReference type="Proteomes" id="UP001595975"/>
    </source>
</evidence>
<keyword evidence="8" id="KW-1185">Reference proteome</keyword>
<keyword evidence="5" id="KW-0804">Transcription</keyword>
<keyword evidence="2" id="KW-0663">Pyridoxal phosphate</keyword>
<comment type="similarity">
    <text evidence="1">In the C-terminal section; belongs to the class-I pyridoxal-phosphate-dependent aminotransferase family.</text>
</comment>
<proteinExistence type="inferred from homology"/>
<dbReference type="InterPro" id="IPR015421">
    <property type="entry name" value="PyrdxlP-dep_Trfase_major"/>
</dbReference>
<keyword evidence="4" id="KW-0238">DNA-binding</keyword>
<dbReference type="Pfam" id="PF00392">
    <property type="entry name" value="GntR"/>
    <property type="match status" value="1"/>
</dbReference>
<name>A0ABW0X0Z3_9ACTN</name>
<dbReference type="SUPFAM" id="SSF53383">
    <property type="entry name" value="PLP-dependent transferases"/>
    <property type="match status" value="1"/>
</dbReference>
<dbReference type="Gene3D" id="3.40.640.10">
    <property type="entry name" value="Type I PLP-dependent aspartate aminotransferase-like (Major domain)"/>
    <property type="match status" value="1"/>
</dbReference>